<comment type="caution">
    <text evidence="8">The sequence shown here is derived from an EMBL/GenBank/DDBJ whole genome shotgun (WGS) entry which is preliminary data.</text>
</comment>
<feature type="domain" description="Aminotransferase class I/classII large" evidence="7">
    <location>
        <begin position="33"/>
        <end position="382"/>
    </location>
</feature>
<evidence type="ECO:0000256" key="4">
    <source>
        <dbReference type="ARBA" id="ARBA00022679"/>
    </source>
</evidence>
<dbReference type="InterPro" id="IPR050596">
    <property type="entry name" value="AspAT/PAT-like"/>
</dbReference>
<evidence type="ECO:0000313" key="9">
    <source>
        <dbReference type="Proteomes" id="UP000785625"/>
    </source>
</evidence>
<dbReference type="InterPro" id="IPR004839">
    <property type="entry name" value="Aminotransferase_I/II_large"/>
</dbReference>
<dbReference type="Gene3D" id="3.40.640.10">
    <property type="entry name" value="Type I PLP-dependent aspartate aminotransferase-like (Major domain)"/>
    <property type="match status" value="1"/>
</dbReference>
<comment type="cofactor">
    <cofactor evidence="1 6">
        <name>pyridoxal 5'-phosphate</name>
        <dbReference type="ChEBI" id="CHEBI:597326"/>
    </cofactor>
</comment>
<name>A0ABS2GYW7_9LACO</name>
<dbReference type="CDD" id="cd00609">
    <property type="entry name" value="AAT_like"/>
    <property type="match status" value="1"/>
</dbReference>
<dbReference type="PANTHER" id="PTHR46383:SF3">
    <property type="entry name" value="ASPARTATE AMINOTRANSFERASE-RELATED"/>
    <property type="match status" value="1"/>
</dbReference>
<evidence type="ECO:0000256" key="5">
    <source>
        <dbReference type="ARBA" id="ARBA00022898"/>
    </source>
</evidence>
<organism evidence="8 9">
    <name type="scientific">Limosilactobacillus coleohominis</name>
    <dbReference type="NCBI Taxonomy" id="181675"/>
    <lineage>
        <taxon>Bacteria</taxon>
        <taxon>Bacillati</taxon>
        <taxon>Bacillota</taxon>
        <taxon>Bacilli</taxon>
        <taxon>Lactobacillales</taxon>
        <taxon>Lactobacillaceae</taxon>
        <taxon>Limosilactobacillus</taxon>
    </lineage>
</organism>
<dbReference type="GO" id="GO:0008483">
    <property type="term" value="F:transaminase activity"/>
    <property type="evidence" value="ECO:0007669"/>
    <property type="project" value="UniProtKB-KW"/>
</dbReference>
<sequence length="391" mass="42990">MVDMSKHMRDALNNVPTQKIFDFSQYTSTIDGIVQLTIGEPDFNTPEHIKKAGVQAIENNRTHYAPQRGTAGLLSAISDYLNDTADVQYDPKTEILVTNGVTEGAFAALSDIVNPGDVVLVPTPTFSIYTADVAIAGGIPVEVDTSATDFRLTPEVLKPYLDKYGDRVKAIVVVNPSNPTGVAMNQKELDAIADLVRGKNIFILADEIYSELWYDGQAASIAKSLPEQTILVNGLSKSYAMTGWRIGYLAAPKDVVSNIFKVHAFAVTDVATFVQDAAEEALRNGRKDYQPMEKAYIERRDVMEAALKKMGWQCTAPQGAFYIFARIPSFLEQDDEKLAYDMAKNAKVAATPGSYFGKGGEHCIRFSYATALDQIKVAMERLAKYCADRQH</sequence>
<evidence type="ECO:0000256" key="3">
    <source>
        <dbReference type="ARBA" id="ARBA00022576"/>
    </source>
</evidence>
<dbReference type="RefSeq" id="WP_204785348.1">
    <property type="nucleotide sequence ID" value="NZ_JACJKU010000065.1"/>
</dbReference>
<evidence type="ECO:0000256" key="6">
    <source>
        <dbReference type="RuleBase" id="RU000481"/>
    </source>
</evidence>
<dbReference type="PANTHER" id="PTHR46383">
    <property type="entry name" value="ASPARTATE AMINOTRANSFERASE"/>
    <property type="match status" value="1"/>
</dbReference>
<proteinExistence type="inferred from homology"/>
<dbReference type="SUPFAM" id="SSF53383">
    <property type="entry name" value="PLP-dependent transferases"/>
    <property type="match status" value="1"/>
</dbReference>
<protein>
    <recommendedName>
        <fullName evidence="6">Aminotransferase</fullName>
        <ecNumber evidence="6">2.6.1.-</ecNumber>
    </recommendedName>
</protein>
<accession>A0ABS2GYW7</accession>
<dbReference type="InterPro" id="IPR015421">
    <property type="entry name" value="PyrdxlP-dep_Trfase_major"/>
</dbReference>
<dbReference type="PROSITE" id="PS00105">
    <property type="entry name" value="AA_TRANSFER_CLASS_1"/>
    <property type="match status" value="1"/>
</dbReference>
<evidence type="ECO:0000256" key="1">
    <source>
        <dbReference type="ARBA" id="ARBA00001933"/>
    </source>
</evidence>
<keyword evidence="5" id="KW-0663">Pyridoxal phosphate</keyword>
<dbReference type="InterPro" id="IPR015424">
    <property type="entry name" value="PyrdxlP-dep_Trfase"/>
</dbReference>
<keyword evidence="9" id="KW-1185">Reference proteome</keyword>
<dbReference type="EMBL" id="JACJKU010000065">
    <property type="protein sequence ID" value="MBM6941093.1"/>
    <property type="molecule type" value="Genomic_DNA"/>
</dbReference>
<dbReference type="InterPro" id="IPR015422">
    <property type="entry name" value="PyrdxlP-dep_Trfase_small"/>
</dbReference>
<gene>
    <name evidence="8" type="ORF">H5975_06380</name>
</gene>
<dbReference type="Gene3D" id="3.90.1150.10">
    <property type="entry name" value="Aspartate Aminotransferase, domain 1"/>
    <property type="match status" value="1"/>
</dbReference>
<keyword evidence="3 6" id="KW-0032">Aminotransferase</keyword>
<dbReference type="Proteomes" id="UP000785625">
    <property type="component" value="Unassembled WGS sequence"/>
</dbReference>
<keyword evidence="4 6" id="KW-0808">Transferase</keyword>
<evidence type="ECO:0000259" key="7">
    <source>
        <dbReference type="Pfam" id="PF00155"/>
    </source>
</evidence>
<comment type="similarity">
    <text evidence="2 6">Belongs to the class-I pyridoxal-phosphate-dependent aminotransferase family.</text>
</comment>
<evidence type="ECO:0000313" key="8">
    <source>
        <dbReference type="EMBL" id="MBM6941093.1"/>
    </source>
</evidence>
<dbReference type="EC" id="2.6.1.-" evidence="6"/>
<reference evidence="8 9" key="1">
    <citation type="journal article" date="2021" name="Sci. Rep.">
        <title>The distribution of antibiotic resistance genes in chicken gut microbiota commensals.</title>
        <authorList>
            <person name="Juricova H."/>
            <person name="Matiasovicova J."/>
            <person name="Kubasova T."/>
            <person name="Cejkova D."/>
            <person name="Rychlik I."/>
        </authorList>
    </citation>
    <scope>NUCLEOTIDE SEQUENCE [LARGE SCALE GENOMIC DNA]</scope>
    <source>
        <strain evidence="8 9">An574</strain>
    </source>
</reference>
<dbReference type="Pfam" id="PF00155">
    <property type="entry name" value="Aminotran_1_2"/>
    <property type="match status" value="1"/>
</dbReference>
<evidence type="ECO:0000256" key="2">
    <source>
        <dbReference type="ARBA" id="ARBA00007441"/>
    </source>
</evidence>
<dbReference type="InterPro" id="IPR004838">
    <property type="entry name" value="NHTrfase_class1_PyrdxlP-BS"/>
</dbReference>